<reference evidence="1" key="1">
    <citation type="submission" date="2010-07" db="EMBL/GenBank/DDBJ databases">
        <authorList>
            <consortium name="CONSOLIDER consortium CSD2007-00005"/>
            <person name="Guazzaroni M.-E."/>
            <person name="Richter M."/>
            <person name="Garcia-Salamanca A."/>
            <person name="Yarza P."/>
            <person name="Ferrer M."/>
        </authorList>
    </citation>
    <scope>NUCLEOTIDE SEQUENCE</scope>
</reference>
<sequence length="79" mass="9170">MLENNINKTFRGTISTIKRKCELTDICTIINEYDRRNTLKTRSPHGRFKIGDVVEVICNGYIVDTEEDGIIRRVLIPMK</sequence>
<dbReference type="EMBL" id="ADZX01000356">
    <property type="protein sequence ID" value="EFK97085.1"/>
    <property type="molecule type" value="Genomic_DNA"/>
</dbReference>
<name>D9PH58_9ZZZZ</name>
<gene>
    <name evidence="1" type="ORF">LDC_0858</name>
</gene>
<evidence type="ECO:0000313" key="1">
    <source>
        <dbReference type="EMBL" id="EFK97085.1"/>
    </source>
</evidence>
<protein>
    <submittedName>
        <fullName evidence="1">Uncharacterized protein</fullName>
    </submittedName>
</protein>
<comment type="caution">
    <text evidence="1">The sequence shown here is derived from an EMBL/GenBank/DDBJ whole genome shotgun (WGS) entry which is preliminary data.</text>
</comment>
<organism evidence="1">
    <name type="scientific">sediment metagenome</name>
    <dbReference type="NCBI Taxonomy" id="749907"/>
    <lineage>
        <taxon>unclassified sequences</taxon>
        <taxon>metagenomes</taxon>
        <taxon>ecological metagenomes</taxon>
    </lineage>
</organism>
<dbReference type="AlphaFoldDB" id="D9PH58"/>
<accession>D9PH58</accession>
<reference evidence="1" key="2">
    <citation type="journal article" date="2011" name="Microb. Ecol.">
        <title>Taxonomic and Functional Metagenomic Profiling of the Microbial Community in the Anoxic Sediment of a Sub-saline Shallow Lake (Laguna de Carrizo, Central Spain).</title>
        <authorList>
            <person name="Ferrer M."/>
            <person name="Guazzaroni M.E."/>
            <person name="Richter M."/>
            <person name="Garcia-Salamanca A."/>
            <person name="Yarza P."/>
            <person name="Suarez-Suarez A."/>
            <person name="Solano J."/>
            <person name="Alcaide M."/>
            <person name="van Dillewijn P."/>
            <person name="Molina-Henares M.A."/>
            <person name="Lopez-Cortes N."/>
            <person name="Al-Ramahi Y."/>
            <person name="Guerrero C."/>
            <person name="Acosta A."/>
            <person name="de Eugenio L.I."/>
            <person name="Martinez V."/>
            <person name="Marques S."/>
            <person name="Rojo F."/>
            <person name="Santero E."/>
            <person name="Genilloud O."/>
            <person name="Perez-Perez J."/>
            <person name="Rossello-Mora R."/>
            <person name="Ramos J.L."/>
        </authorList>
    </citation>
    <scope>NUCLEOTIDE SEQUENCE</scope>
</reference>
<proteinExistence type="predicted"/>